<name>A0A1M5YB12_9GAMM</name>
<comment type="subcellular location">
    <subcellularLocation>
        <location evidence="1">Cell outer membrane</location>
        <topology evidence="1">Multi-pass membrane protein</topology>
    </subcellularLocation>
</comment>
<dbReference type="Proteomes" id="UP000184268">
    <property type="component" value="Unassembled WGS sequence"/>
</dbReference>
<dbReference type="AlphaFoldDB" id="A0A1M5YB12"/>
<dbReference type="InterPro" id="IPR005017">
    <property type="entry name" value="OMPP1/FadL/TodX"/>
</dbReference>
<dbReference type="STRING" id="299255.SAMN02745129_4010"/>
<reference evidence="10" key="1">
    <citation type="submission" date="2016-11" db="EMBL/GenBank/DDBJ databases">
        <authorList>
            <person name="Varghese N."/>
            <person name="Submissions S."/>
        </authorList>
    </citation>
    <scope>NUCLEOTIDE SEQUENCE [LARGE SCALE GENOMIC DNA]</scope>
    <source>
        <strain evidence="10">DSM 16917</strain>
    </source>
</reference>
<organism evidence="9 10">
    <name type="scientific">Ferrimonas marina</name>
    <dbReference type="NCBI Taxonomy" id="299255"/>
    <lineage>
        <taxon>Bacteria</taxon>
        <taxon>Pseudomonadati</taxon>
        <taxon>Pseudomonadota</taxon>
        <taxon>Gammaproteobacteria</taxon>
        <taxon>Alteromonadales</taxon>
        <taxon>Ferrimonadaceae</taxon>
        <taxon>Ferrimonas</taxon>
    </lineage>
</organism>
<evidence type="ECO:0000256" key="6">
    <source>
        <dbReference type="ARBA" id="ARBA00023136"/>
    </source>
</evidence>
<evidence type="ECO:0000313" key="9">
    <source>
        <dbReference type="EMBL" id="SHI09028.1"/>
    </source>
</evidence>
<dbReference type="GO" id="GO:0015483">
    <property type="term" value="F:long-chain fatty acid transporting porin activity"/>
    <property type="evidence" value="ECO:0007669"/>
    <property type="project" value="TreeGrafter"/>
</dbReference>
<evidence type="ECO:0000256" key="4">
    <source>
        <dbReference type="ARBA" id="ARBA00022692"/>
    </source>
</evidence>
<evidence type="ECO:0000256" key="8">
    <source>
        <dbReference type="SAM" id="SignalP"/>
    </source>
</evidence>
<keyword evidence="4" id="KW-0812">Transmembrane</keyword>
<evidence type="ECO:0000256" key="1">
    <source>
        <dbReference type="ARBA" id="ARBA00004571"/>
    </source>
</evidence>
<keyword evidence="3" id="KW-1134">Transmembrane beta strand</keyword>
<evidence type="ECO:0000313" key="10">
    <source>
        <dbReference type="Proteomes" id="UP000184268"/>
    </source>
</evidence>
<evidence type="ECO:0000256" key="3">
    <source>
        <dbReference type="ARBA" id="ARBA00022452"/>
    </source>
</evidence>
<evidence type="ECO:0000256" key="7">
    <source>
        <dbReference type="ARBA" id="ARBA00023237"/>
    </source>
</evidence>
<accession>A0A1M5YB12</accession>
<keyword evidence="6" id="KW-0472">Membrane</keyword>
<keyword evidence="7" id="KW-0998">Cell outer membrane</keyword>
<dbReference type="SUPFAM" id="SSF56935">
    <property type="entry name" value="Porins"/>
    <property type="match status" value="1"/>
</dbReference>
<feature type="chain" id="PRO_5013042231" evidence="8">
    <location>
        <begin position="21"/>
        <end position="438"/>
    </location>
</feature>
<dbReference type="Gene3D" id="2.40.160.60">
    <property type="entry name" value="Outer membrane protein transport protein (OMPP1/FadL/TodX)"/>
    <property type="match status" value="1"/>
</dbReference>
<feature type="signal peptide" evidence="8">
    <location>
        <begin position="1"/>
        <end position="20"/>
    </location>
</feature>
<dbReference type="GO" id="GO:0009279">
    <property type="term" value="C:cell outer membrane"/>
    <property type="evidence" value="ECO:0007669"/>
    <property type="project" value="UniProtKB-SubCell"/>
</dbReference>
<keyword evidence="10" id="KW-1185">Reference proteome</keyword>
<proteinExistence type="inferred from homology"/>
<dbReference type="RefSeq" id="WP_407643885.1">
    <property type="nucleotide sequence ID" value="NZ_FQXG01000007.1"/>
</dbReference>
<evidence type="ECO:0000256" key="2">
    <source>
        <dbReference type="ARBA" id="ARBA00008163"/>
    </source>
</evidence>
<evidence type="ECO:0000256" key="5">
    <source>
        <dbReference type="ARBA" id="ARBA00022729"/>
    </source>
</evidence>
<dbReference type="Pfam" id="PF03349">
    <property type="entry name" value="Toluene_X"/>
    <property type="match status" value="1"/>
</dbReference>
<dbReference type="PANTHER" id="PTHR35093:SF1">
    <property type="entry name" value="OUTER MEMBRANE LONG-CHAIN FATTY ACID RECEPTOR FADL FAMILY"/>
    <property type="match status" value="1"/>
</dbReference>
<protein>
    <submittedName>
        <fullName evidence="9">Long-chain fatty acid transport protein</fullName>
    </submittedName>
</protein>
<gene>
    <name evidence="9" type="ORF">SAMN02745129_4010</name>
</gene>
<keyword evidence="5 8" id="KW-0732">Signal</keyword>
<dbReference type="PANTHER" id="PTHR35093">
    <property type="entry name" value="OUTER MEMBRANE PROTEIN NMB0088-RELATED"/>
    <property type="match status" value="1"/>
</dbReference>
<comment type="similarity">
    <text evidence="2">Belongs to the OmpP1/FadL family.</text>
</comment>
<sequence length="438" mass="46413">MMKKSLVALAIAAISAPTLGAGFQLNSQSATGIGRAFSGDAVIADNASVLSRNPAAMALFNEAAFSGGITYADLAIDIKDVNYMGPLGPIDIGGTSDAGEGKVIPNIFYIQPLNDKVAVGFGAFSNFGTGTDSGNLDLTNAVLPTGDVYAPFDLLGNTEVTTINLNASVSYRINNHLSLGAGIDAIYGEGKLDRFAGETPLVAVEADGWGFGGIIGATWEFNERHRIGASYRFSPDMKVTGDINTISPAMIPGVGLANVATSFDELEVPLADIFQVAGFHQLTDRFALHYTAQFTQWGNFEQITALDGNGIIIDGPAAGTEIPVGDVALKEYLWDDSWLFSVGGTYNLSDRWTLRAGYMFDQGVVNEISSISIPDSDRNWYTAGIGFNITPKSTIDLGIAYVQGKEVDLVEESAIVGPVNATTESGAVYYSVQYSHRF</sequence>
<dbReference type="EMBL" id="FQXG01000007">
    <property type="protein sequence ID" value="SHI09028.1"/>
    <property type="molecule type" value="Genomic_DNA"/>
</dbReference>